<protein>
    <recommendedName>
        <fullName evidence="3">DUF3301 domain-containing protein</fullName>
    </recommendedName>
</protein>
<dbReference type="Proteomes" id="UP000030428">
    <property type="component" value="Unassembled WGS sequence"/>
</dbReference>
<organism evidence="1 2">
    <name type="scientific">Candidatus Thiomargarita nelsonii</name>
    <dbReference type="NCBI Taxonomy" id="1003181"/>
    <lineage>
        <taxon>Bacteria</taxon>
        <taxon>Pseudomonadati</taxon>
        <taxon>Pseudomonadota</taxon>
        <taxon>Gammaproteobacteria</taxon>
        <taxon>Thiotrichales</taxon>
        <taxon>Thiotrichaceae</taxon>
        <taxon>Thiomargarita</taxon>
    </lineage>
</organism>
<sequence>MNSIILLIILGFIGWFWFDTLHSQERAKVICKQVCKNLHLQLLDDTIVLVRLRLRRNSRGRLTVQRTFQFEFFDGERQRGIVIMRGIALEILEMPGYMDRIISPV</sequence>
<evidence type="ECO:0000313" key="2">
    <source>
        <dbReference type="Proteomes" id="UP000030428"/>
    </source>
</evidence>
<evidence type="ECO:0008006" key="3">
    <source>
        <dbReference type="Google" id="ProtNLM"/>
    </source>
</evidence>
<comment type="caution">
    <text evidence="1">The sequence shown here is derived from an EMBL/GenBank/DDBJ whole genome shotgun (WGS) entry which is preliminary data.</text>
</comment>
<gene>
    <name evidence="1" type="ORF">PN36_09735</name>
</gene>
<keyword evidence="2" id="KW-1185">Reference proteome</keyword>
<dbReference type="Pfam" id="PF11743">
    <property type="entry name" value="DUF3301"/>
    <property type="match status" value="1"/>
</dbReference>
<name>A0A4E0QWB8_9GAMM</name>
<dbReference type="InterPro" id="IPR021732">
    <property type="entry name" value="DUF3301"/>
</dbReference>
<evidence type="ECO:0000313" key="1">
    <source>
        <dbReference type="EMBL" id="TGO03275.1"/>
    </source>
</evidence>
<accession>A0A4E0QWB8</accession>
<reference evidence="1 2" key="1">
    <citation type="journal article" date="2016" name="Front. Microbiol.">
        <title>Single-Cell (Meta-)Genomics of a Dimorphic Candidatus Thiomargarita nelsonii Reveals Genomic Plasticity.</title>
        <authorList>
            <person name="Flood B.E."/>
            <person name="Fliss P."/>
            <person name="Jones D.S."/>
            <person name="Dick G.J."/>
            <person name="Jain S."/>
            <person name="Kaster A.K."/>
            <person name="Winkel M."/>
            <person name="Mussmann M."/>
            <person name="Bailey J."/>
        </authorList>
    </citation>
    <scope>NUCLEOTIDE SEQUENCE [LARGE SCALE GENOMIC DNA]</scope>
    <source>
        <strain evidence="1">Hydrate Ridge</strain>
    </source>
</reference>
<dbReference type="EMBL" id="JSZA02000029">
    <property type="protein sequence ID" value="TGO03275.1"/>
    <property type="molecule type" value="Genomic_DNA"/>
</dbReference>
<dbReference type="AlphaFoldDB" id="A0A4E0QWB8"/>
<proteinExistence type="predicted"/>